<sequence length="53" mass="5680">MKKTLSILALVVMSVGLFSCEAETNVEETNALMAEIGDQDSSTGNSSQDDDRQ</sequence>
<feature type="chain" id="PRO_5009911024" description="Secreted protein" evidence="2">
    <location>
        <begin position="25"/>
        <end position="53"/>
    </location>
</feature>
<name>A0A1M5IAH3_9FLAO</name>
<evidence type="ECO:0000256" key="2">
    <source>
        <dbReference type="SAM" id="SignalP"/>
    </source>
</evidence>
<reference evidence="4" key="1">
    <citation type="submission" date="2016-11" db="EMBL/GenBank/DDBJ databases">
        <authorList>
            <person name="Varghese N."/>
            <person name="Submissions S."/>
        </authorList>
    </citation>
    <scope>NUCLEOTIDE SEQUENCE [LARGE SCALE GENOMIC DNA]</scope>
    <source>
        <strain evidence="4">DSM 22638</strain>
    </source>
</reference>
<dbReference type="Proteomes" id="UP000184532">
    <property type="component" value="Unassembled WGS sequence"/>
</dbReference>
<evidence type="ECO:0000256" key="1">
    <source>
        <dbReference type="SAM" id="MobiDB-lite"/>
    </source>
</evidence>
<dbReference type="EMBL" id="FQWL01000001">
    <property type="protein sequence ID" value="SHG25398.1"/>
    <property type="molecule type" value="Genomic_DNA"/>
</dbReference>
<proteinExistence type="predicted"/>
<evidence type="ECO:0008006" key="5">
    <source>
        <dbReference type="Google" id="ProtNLM"/>
    </source>
</evidence>
<keyword evidence="2" id="KW-0732">Signal</keyword>
<organism evidence="3 4">
    <name type="scientific">Flagellimonas flava</name>
    <dbReference type="NCBI Taxonomy" id="570519"/>
    <lineage>
        <taxon>Bacteria</taxon>
        <taxon>Pseudomonadati</taxon>
        <taxon>Bacteroidota</taxon>
        <taxon>Flavobacteriia</taxon>
        <taxon>Flavobacteriales</taxon>
        <taxon>Flavobacteriaceae</taxon>
        <taxon>Flagellimonas</taxon>
    </lineage>
</organism>
<evidence type="ECO:0000313" key="4">
    <source>
        <dbReference type="Proteomes" id="UP000184532"/>
    </source>
</evidence>
<dbReference type="PROSITE" id="PS51257">
    <property type="entry name" value="PROKAR_LIPOPROTEIN"/>
    <property type="match status" value="1"/>
</dbReference>
<dbReference type="AlphaFoldDB" id="A0A1M5IAH3"/>
<gene>
    <name evidence="3" type="ORF">SAMN04488116_0580</name>
</gene>
<accession>A0A1M5IAH3</accession>
<keyword evidence="4" id="KW-1185">Reference proteome</keyword>
<feature type="signal peptide" evidence="2">
    <location>
        <begin position="1"/>
        <end position="24"/>
    </location>
</feature>
<feature type="region of interest" description="Disordered" evidence="1">
    <location>
        <begin position="34"/>
        <end position="53"/>
    </location>
</feature>
<dbReference type="STRING" id="570519.SAMN04488116_0580"/>
<evidence type="ECO:0000313" key="3">
    <source>
        <dbReference type="EMBL" id="SHG25398.1"/>
    </source>
</evidence>
<protein>
    <recommendedName>
        <fullName evidence="5">Secreted protein</fullName>
    </recommendedName>
</protein>